<dbReference type="GeneID" id="9810561"/>
<dbReference type="RefSeq" id="XP_003093241.2">
    <property type="nucleotide sequence ID" value="XM_003093193.2"/>
</dbReference>
<proteinExistence type="predicted"/>
<dbReference type="EMBL" id="WUAV01000003">
    <property type="protein sequence ID" value="KAF1760293.1"/>
    <property type="molecule type" value="Genomic_DNA"/>
</dbReference>
<feature type="domain" description="F-box" evidence="1">
    <location>
        <begin position="4"/>
        <end position="55"/>
    </location>
</feature>
<name>A0A6A5H0X9_CAERE</name>
<evidence type="ECO:0000259" key="1">
    <source>
        <dbReference type="PROSITE" id="PS50181"/>
    </source>
</evidence>
<dbReference type="PANTHER" id="PTHR22899">
    <property type="entry name" value="CYCLIN-RELATED F-BOX FAMILY"/>
    <property type="match status" value="1"/>
</dbReference>
<dbReference type="KEGG" id="crq:GCK72_008540"/>
<dbReference type="AlphaFoldDB" id="A0A6A5H0X9"/>
<sequence>MERAFPLFQLPENAIIIVLENLRLGQLFEFSLLSSKCKNLVISLGFRVRHAYITISRKISLIVYTDTSVLVLHFYNNLNDQNVALPADITLPVDAFLSLEKQIIQSTTFNFSDWLNYIRTVFCFKKPPSVYFREGCERFEVQYLKEAIGNVDVLYVANEVTGVYNKEVLKRFIAPNSMSLGRNLFDETCEVQKFFIQNFERVEFNDVYSLDDMLLLNSEIVKFYRPTTQKQINQFLHHWIRGSNRRLQRMSLSIGDTDLVRREVLLKGINFVDVAEEEQLEICRNHSIDSNNLVEIRRKDGTPAVIAVNERRPFLNVHFVVLY</sequence>
<gene>
    <name evidence="2" type="ORF">GCK72_008540</name>
</gene>
<comment type="caution">
    <text evidence="2">The sequence shown here is derived from an EMBL/GenBank/DDBJ whole genome shotgun (WGS) entry which is preliminary data.</text>
</comment>
<evidence type="ECO:0000313" key="2">
    <source>
        <dbReference type="EMBL" id="KAF1760293.1"/>
    </source>
</evidence>
<dbReference type="CTD" id="9810561"/>
<organism evidence="2 3">
    <name type="scientific">Caenorhabditis remanei</name>
    <name type="common">Caenorhabditis vulgaris</name>
    <dbReference type="NCBI Taxonomy" id="31234"/>
    <lineage>
        <taxon>Eukaryota</taxon>
        <taxon>Metazoa</taxon>
        <taxon>Ecdysozoa</taxon>
        <taxon>Nematoda</taxon>
        <taxon>Chromadorea</taxon>
        <taxon>Rhabditida</taxon>
        <taxon>Rhabditina</taxon>
        <taxon>Rhabditomorpha</taxon>
        <taxon>Rhabditoidea</taxon>
        <taxon>Rhabditidae</taxon>
        <taxon>Peloderinae</taxon>
        <taxon>Caenorhabditis</taxon>
    </lineage>
</organism>
<dbReference type="Pfam" id="PF00646">
    <property type="entry name" value="F-box"/>
    <property type="match status" value="1"/>
</dbReference>
<dbReference type="InterPro" id="IPR012885">
    <property type="entry name" value="F-box_Sdz-33"/>
</dbReference>
<dbReference type="Pfam" id="PF07735">
    <property type="entry name" value="FBA_2"/>
    <property type="match status" value="1"/>
</dbReference>
<dbReference type="PROSITE" id="PS50181">
    <property type="entry name" value="FBOX"/>
    <property type="match status" value="1"/>
</dbReference>
<dbReference type="InterPro" id="IPR053222">
    <property type="entry name" value="Zygotic_Embryogenesis-Asso"/>
</dbReference>
<accession>A0A6A5H0X9</accession>
<evidence type="ECO:0000313" key="3">
    <source>
        <dbReference type="Proteomes" id="UP000483820"/>
    </source>
</evidence>
<dbReference type="PANTHER" id="PTHR22899:SF0">
    <property type="entry name" value="F-BOX ASSOCIATED DOMAIN-CONTAINING PROTEIN-RELATED"/>
    <property type="match status" value="1"/>
</dbReference>
<reference evidence="2 3" key="1">
    <citation type="submission" date="2019-12" db="EMBL/GenBank/DDBJ databases">
        <title>Chromosome-level assembly of the Caenorhabditis remanei genome.</title>
        <authorList>
            <person name="Teterina A.A."/>
            <person name="Willis J.H."/>
            <person name="Phillips P.C."/>
        </authorList>
    </citation>
    <scope>NUCLEOTIDE SEQUENCE [LARGE SCALE GENOMIC DNA]</scope>
    <source>
        <strain evidence="2 3">PX506</strain>
        <tissue evidence="2">Whole organism</tissue>
    </source>
</reference>
<dbReference type="Proteomes" id="UP000483820">
    <property type="component" value="Chromosome III"/>
</dbReference>
<dbReference type="InterPro" id="IPR001810">
    <property type="entry name" value="F-box_dom"/>
</dbReference>
<protein>
    <recommendedName>
        <fullName evidence="1">F-box domain-containing protein</fullName>
    </recommendedName>
</protein>